<proteinExistence type="predicted"/>
<protein>
    <submittedName>
        <fullName evidence="2">Uncharacterized protein</fullName>
    </submittedName>
</protein>
<evidence type="ECO:0000256" key="1">
    <source>
        <dbReference type="SAM" id="MobiDB-lite"/>
    </source>
</evidence>
<organism evidence="2">
    <name type="scientific">Cacopsylla melanoneura</name>
    <dbReference type="NCBI Taxonomy" id="428564"/>
    <lineage>
        <taxon>Eukaryota</taxon>
        <taxon>Metazoa</taxon>
        <taxon>Ecdysozoa</taxon>
        <taxon>Arthropoda</taxon>
        <taxon>Hexapoda</taxon>
        <taxon>Insecta</taxon>
        <taxon>Pterygota</taxon>
        <taxon>Neoptera</taxon>
        <taxon>Paraneoptera</taxon>
        <taxon>Hemiptera</taxon>
        <taxon>Sternorrhyncha</taxon>
        <taxon>Psylloidea</taxon>
        <taxon>Psyllidae</taxon>
        <taxon>Psyllinae</taxon>
        <taxon>Cacopsylla</taxon>
    </lineage>
</organism>
<sequence>MEEIERNVPSSRTHPMQTTIQHAEMRNPEKTRIITQGSKRTSQSKPEEMDSINIELTDHENKYPLGSVIFNCYTDQQRHILTTPVILTKPFRKKPSTEKKAKHNEGKETIVKTKQRIQDEENKDYNDLALNLMDLKIDERSKYTRIFRDYAKCRENTLVM</sequence>
<feature type="compositionally biased region" description="Polar residues" evidence="1">
    <location>
        <begin position="33"/>
        <end position="44"/>
    </location>
</feature>
<feature type="compositionally biased region" description="Basic and acidic residues" evidence="1">
    <location>
        <begin position="23"/>
        <end position="32"/>
    </location>
</feature>
<dbReference type="EMBL" id="HBUF01176527">
    <property type="protein sequence ID" value="CAG6654103.1"/>
    <property type="molecule type" value="Transcribed_RNA"/>
</dbReference>
<dbReference type="AlphaFoldDB" id="A0A8D8WBH0"/>
<feature type="compositionally biased region" description="Polar residues" evidence="1">
    <location>
        <begin position="8"/>
        <end position="21"/>
    </location>
</feature>
<reference evidence="2" key="1">
    <citation type="submission" date="2021-05" db="EMBL/GenBank/DDBJ databases">
        <authorList>
            <person name="Alioto T."/>
            <person name="Alioto T."/>
            <person name="Gomez Garrido J."/>
        </authorList>
    </citation>
    <scope>NUCLEOTIDE SEQUENCE</scope>
</reference>
<evidence type="ECO:0000313" key="2">
    <source>
        <dbReference type="EMBL" id="CAG6654103.1"/>
    </source>
</evidence>
<accession>A0A8D8WBH0</accession>
<feature type="region of interest" description="Disordered" evidence="1">
    <location>
        <begin position="1"/>
        <end position="48"/>
    </location>
</feature>
<name>A0A8D8WBH0_9HEMI</name>